<organism evidence="4 5">
    <name type="scientific">Eptatretus burgeri</name>
    <name type="common">Inshore hagfish</name>
    <dbReference type="NCBI Taxonomy" id="7764"/>
    <lineage>
        <taxon>Eukaryota</taxon>
        <taxon>Metazoa</taxon>
        <taxon>Chordata</taxon>
        <taxon>Craniata</taxon>
        <taxon>Vertebrata</taxon>
        <taxon>Cyclostomata</taxon>
        <taxon>Myxini</taxon>
        <taxon>Myxiniformes</taxon>
        <taxon>Myxinidae</taxon>
        <taxon>Eptatretinae</taxon>
        <taxon>Eptatretus</taxon>
    </lineage>
</organism>
<sequence length="134" mass="14720">MQLPEHQSNDRVLADINFPAAATSRCGPVEIRADGLGIPKLLEAVLELFPLDTYVDIPAIVMEPVPTDVSQGLQTPPIWVAYQEILVKVSGKRDLKLMERFAFYERAKKAFAIVATGETALYGNLILKKGVISP</sequence>
<dbReference type="Ensembl" id="ENSEBUT00000014234.1">
    <property type="protein sequence ID" value="ENSEBUP00000013658.1"/>
    <property type="gene ID" value="ENSEBUG00000008620.1"/>
</dbReference>
<name>A0A8C4QD40_EPTBU</name>
<dbReference type="InterPro" id="IPR050443">
    <property type="entry name" value="RbsD/FucU_mutarotase"/>
</dbReference>
<evidence type="ECO:0000256" key="1">
    <source>
        <dbReference type="ARBA" id="ARBA00023235"/>
    </source>
</evidence>
<evidence type="ECO:0000256" key="3">
    <source>
        <dbReference type="ARBA" id="ARBA00038859"/>
    </source>
</evidence>
<dbReference type="AlphaFoldDB" id="A0A8C4QD40"/>
<keyword evidence="1" id="KW-0413">Isomerase</keyword>
<dbReference type="GO" id="GO:0036373">
    <property type="term" value="F:L-fucose mutarotase activity"/>
    <property type="evidence" value="ECO:0007669"/>
    <property type="project" value="UniProtKB-EC"/>
</dbReference>
<dbReference type="GO" id="GO:0042806">
    <property type="term" value="F:fucose binding"/>
    <property type="evidence" value="ECO:0007669"/>
    <property type="project" value="TreeGrafter"/>
</dbReference>
<comment type="catalytic activity">
    <reaction evidence="2">
        <text>alpha-L-fucose = beta-L-fucose</text>
        <dbReference type="Rhea" id="RHEA:25580"/>
        <dbReference type="ChEBI" id="CHEBI:42548"/>
        <dbReference type="ChEBI" id="CHEBI:42589"/>
        <dbReference type="EC" id="5.1.3.29"/>
    </reaction>
</comment>
<dbReference type="InterPro" id="IPR007721">
    <property type="entry name" value="RbsD_FucU"/>
</dbReference>
<dbReference type="PANTHER" id="PTHR31690:SF4">
    <property type="entry name" value="FUCOSE MUTAROTASE"/>
    <property type="match status" value="1"/>
</dbReference>
<dbReference type="PANTHER" id="PTHR31690">
    <property type="entry name" value="FUCOSE MUTAROTASE"/>
    <property type="match status" value="1"/>
</dbReference>
<dbReference type="GeneTree" id="ENSGT00390000001197"/>
<dbReference type="GO" id="GO:0006004">
    <property type="term" value="P:fucose metabolic process"/>
    <property type="evidence" value="ECO:0007669"/>
    <property type="project" value="TreeGrafter"/>
</dbReference>
<dbReference type="Gene3D" id="3.40.1650.10">
    <property type="entry name" value="RbsD-like domain"/>
    <property type="match status" value="1"/>
</dbReference>
<evidence type="ECO:0000313" key="4">
    <source>
        <dbReference type="Ensembl" id="ENSEBUP00000013658.1"/>
    </source>
</evidence>
<accession>A0A8C4QD40</accession>
<keyword evidence="5" id="KW-1185">Reference proteome</keyword>
<proteinExistence type="predicted"/>
<evidence type="ECO:0000313" key="5">
    <source>
        <dbReference type="Proteomes" id="UP000694388"/>
    </source>
</evidence>
<dbReference type="InterPro" id="IPR023750">
    <property type="entry name" value="RbsD-like_sf"/>
</dbReference>
<dbReference type="SUPFAM" id="SSF102546">
    <property type="entry name" value="RbsD-like"/>
    <property type="match status" value="1"/>
</dbReference>
<dbReference type="Proteomes" id="UP000694388">
    <property type="component" value="Unplaced"/>
</dbReference>
<reference evidence="4" key="2">
    <citation type="submission" date="2025-09" db="UniProtKB">
        <authorList>
            <consortium name="Ensembl"/>
        </authorList>
    </citation>
    <scope>IDENTIFICATION</scope>
</reference>
<dbReference type="EC" id="5.1.3.29" evidence="3"/>
<protein>
    <recommendedName>
        <fullName evidence="3">L-fucose mutarotase</fullName>
        <ecNumber evidence="3">5.1.3.29</ecNumber>
    </recommendedName>
</protein>
<dbReference type="OMA" id="PVWDTYT"/>
<evidence type="ECO:0000256" key="2">
    <source>
        <dbReference type="ARBA" id="ARBA00036324"/>
    </source>
</evidence>
<reference evidence="4" key="1">
    <citation type="submission" date="2025-08" db="UniProtKB">
        <authorList>
            <consortium name="Ensembl"/>
        </authorList>
    </citation>
    <scope>IDENTIFICATION</scope>
</reference>
<dbReference type="Pfam" id="PF05025">
    <property type="entry name" value="RbsD_FucU"/>
    <property type="match status" value="1"/>
</dbReference>